<dbReference type="GO" id="GO:0008270">
    <property type="term" value="F:zinc ion binding"/>
    <property type="evidence" value="ECO:0007669"/>
    <property type="project" value="UniProtKB-KW"/>
</dbReference>
<name>A0A834H9J0_RHOSS</name>
<dbReference type="EMBL" id="WJXA01000005">
    <property type="protein sequence ID" value="KAF7144068.1"/>
    <property type="molecule type" value="Genomic_DNA"/>
</dbReference>
<dbReference type="Pfam" id="PF10551">
    <property type="entry name" value="MULE"/>
    <property type="match status" value="1"/>
</dbReference>
<keyword evidence="1" id="KW-0479">Metal-binding</keyword>
<accession>A0A834H9J0</accession>
<evidence type="ECO:0000313" key="7">
    <source>
        <dbReference type="Proteomes" id="UP000626092"/>
    </source>
</evidence>
<organism evidence="6 7">
    <name type="scientific">Rhododendron simsii</name>
    <name type="common">Sims's rhododendron</name>
    <dbReference type="NCBI Taxonomy" id="118357"/>
    <lineage>
        <taxon>Eukaryota</taxon>
        <taxon>Viridiplantae</taxon>
        <taxon>Streptophyta</taxon>
        <taxon>Embryophyta</taxon>
        <taxon>Tracheophyta</taxon>
        <taxon>Spermatophyta</taxon>
        <taxon>Magnoliopsida</taxon>
        <taxon>eudicotyledons</taxon>
        <taxon>Gunneridae</taxon>
        <taxon>Pentapetalae</taxon>
        <taxon>asterids</taxon>
        <taxon>Ericales</taxon>
        <taxon>Ericaceae</taxon>
        <taxon>Ericoideae</taxon>
        <taxon>Rhodoreae</taxon>
        <taxon>Rhododendron</taxon>
    </lineage>
</organism>
<evidence type="ECO:0000256" key="4">
    <source>
        <dbReference type="PROSITE-ProRule" id="PRU00325"/>
    </source>
</evidence>
<dbReference type="OrthoDB" id="2402896at2759"/>
<evidence type="ECO:0000256" key="3">
    <source>
        <dbReference type="ARBA" id="ARBA00022833"/>
    </source>
</evidence>
<gene>
    <name evidence="6" type="ORF">RHSIM_Rhsim05G0048700</name>
</gene>
<dbReference type="InterPro" id="IPR018289">
    <property type="entry name" value="MULE_transposase_dom"/>
</dbReference>
<comment type="caution">
    <text evidence="6">The sequence shown here is derived from an EMBL/GenBank/DDBJ whole genome shotgun (WGS) entry which is preliminary data.</text>
</comment>
<dbReference type="Proteomes" id="UP000626092">
    <property type="component" value="Unassembled WGS sequence"/>
</dbReference>
<dbReference type="InterPro" id="IPR007527">
    <property type="entry name" value="Znf_SWIM"/>
</dbReference>
<keyword evidence="7" id="KW-1185">Reference proteome</keyword>
<dbReference type="PROSITE" id="PS50966">
    <property type="entry name" value="ZF_SWIM"/>
    <property type="match status" value="1"/>
</dbReference>
<dbReference type="PANTHER" id="PTHR47718">
    <property type="entry name" value="OS01G0519700 PROTEIN"/>
    <property type="match status" value="1"/>
</dbReference>
<feature type="domain" description="SWIM-type" evidence="5">
    <location>
        <begin position="605"/>
        <end position="641"/>
    </location>
</feature>
<dbReference type="Pfam" id="PF04434">
    <property type="entry name" value="SWIM"/>
    <property type="match status" value="1"/>
</dbReference>
<evidence type="ECO:0000259" key="5">
    <source>
        <dbReference type="PROSITE" id="PS50966"/>
    </source>
</evidence>
<dbReference type="InterPro" id="IPR004330">
    <property type="entry name" value="FAR1_DNA_bnd_dom"/>
</dbReference>
<reference evidence="6" key="1">
    <citation type="submission" date="2019-11" db="EMBL/GenBank/DDBJ databases">
        <authorList>
            <person name="Liu Y."/>
            <person name="Hou J."/>
            <person name="Li T.-Q."/>
            <person name="Guan C.-H."/>
            <person name="Wu X."/>
            <person name="Wu H.-Z."/>
            <person name="Ling F."/>
            <person name="Zhang R."/>
            <person name="Shi X.-G."/>
            <person name="Ren J.-P."/>
            <person name="Chen E.-F."/>
            <person name="Sun J.-M."/>
        </authorList>
    </citation>
    <scope>NUCLEOTIDE SEQUENCE</scope>
    <source>
        <strain evidence="6">Adult_tree_wgs_1</strain>
        <tissue evidence="6">Leaves</tissue>
    </source>
</reference>
<dbReference type="InterPro" id="IPR006564">
    <property type="entry name" value="Znf_PMZ"/>
</dbReference>
<evidence type="ECO:0000256" key="1">
    <source>
        <dbReference type="ARBA" id="ARBA00022723"/>
    </source>
</evidence>
<dbReference type="Pfam" id="PF03101">
    <property type="entry name" value="FAR1"/>
    <property type="match status" value="1"/>
</dbReference>
<dbReference type="AlphaFoldDB" id="A0A834H9J0"/>
<protein>
    <recommendedName>
        <fullName evidence="5">SWIM-type domain-containing protein</fullName>
    </recommendedName>
</protein>
<evidence type="ECO:0000256" key="2">
    <source>
        <dbReference type="ARBA" id="ARBA00022771"/>
    </source>
</evidence>
<dbReference type="SMART" id="SM00575">
    <property type="entry name" value="ZnF_PMZ"/>
    <property type="match status" value="1"/>
</dbReference>
<keyword evidence="3" id="KW-0862">Zinc</keyword>
<evidence type="ECO:0000313" key="6">
    <source>
        <dbReference type="EMBL" id="KAF7144068.1"/>
    </source>
</evidence>
<proteinExistence type="predicted"/>
<keyword evidence="2 4" id="KW-0863">Zinc-finger</keyword>
<sequence length="794" mass="91245">MWVGGIVYEGGSLMNGRGAGELTARVSEKGAHPFVGVCLWDSWGRVFVRMEGVGQTMVRGLSVGRLLQSVDDIQQLSPSPFQPFEESANSSEALYIPQVKNELIPKIKQQFISLEDVFKAYNDYAFEAGFSVRINSSKTDKNRETIRKEYVCFKEGESKCSEASQRQRGLTREKCGAKLTVVKNRSGEGFVVTQFVEGHSHPLTTPIKKHFLKSHRRVSVAQKVLTQQLSAANVSTSQQMSVLELQAGGLENVGCLRRDIHNFRRDMRKYVDGHDANMLKDLFETEKEKNTGFTYIIEEDDEHRLIHCFWADATCRKSYEYFGDVVVFDTTYNTNKYRLMFAPLLGVNHHGQTTLFGCAFLSDEKSESFEWLFKEFLKAMPGPPPKMIITDQDPAMTRAIASALPNTFHRYCIWHIVSKFSEKIGALAYKEHYEDFKKCIWNSESPEEFDTTWAYIVGKSNLSTHQWLQSMYEIRDRWVPAYTRHIFSAHMTSSQRAEISHAFFKRYLSDKNSMYEFVTQFERALARLRHNELDLDHKDMNEKPILKTSWSMEKKLSELYTLHSFKKFQEEIFQVNAYVLTILHEDECRSVWKVHREEMEGSRGREVLVDKSSNRVSCSCQMFEFDGIPCRHLLAYLSLMQIRELPSTYMLQRWTKTSKAGRVFDDLGSHQKEICDSSLLVRRQGIFRLAYTVLDYAVLDVQGTEIVQEALLSSQKKIEFVRGSRQYGCTSSIQLPISLGSQHGLKEPQKVRAKGCGKRLKGGKEKAVKKSLHKMLGTIWVCGYGDDIRMVPYA</sequence>